<sequence>MELSPQPNIIVSQGELNRKGPTPWPIWGNIPELSKESPAYGIYSQWTQKYGPVFTIWIWETAVVIVTDYNTMRESFAGRDADAYTGADFMVDILKLSKASNGPQGILNTDGERWSVLRRATLQILRTLGLGGNEGEKIVLEEVDSLLGSVDDKIDKGQKVIDLMSMLQIPTASIIHRLLFSYPFSNIKCAEFRQMKSAMKKLEVVFFDTKCLQLMQYTWLRHLPTFSAAYRQIDSTIEEFFVFIDKQIKFVLEEQAKESKDERNSTEQNCFVEQFMRLIDAQESDESESYFTMDALRGLCFNFITAGDETIRLTMSFVLLYLTIYQDVQAKLQAELDSVIGSNRAVTLADKPRLPYLNAVIMEAQRLCNLFPFNLIHKTTREVVIGGHKLPAGTRIIPQVSCVLYNEKAFPCPEAFRPERFLTPENRAKRVDEFIPFSIGKRMCPGESLTKMELFLMTANIFNRFTVLPEDSSNSPSIKKLPGKGSGVSPLPFLCKIQRR</sequence>
<dbReference type="SUPFAM" id="SSF48264">
    <property type="entry name" value="Cytochrome P450"/>
    <property type="match status" value="1"/>
</dbReference>
<dbReference type="Proteomes" id="UP001201812">
    <property type="component" value="Unassembled WGS sequence"/>
</dbReference>
<dbReference type="Gene3D" id="1.10.630.10">
    <property type="entry name" value="Cytochrome P450"/>
    <property type="match status" value="1"/>
</dbReference>
<dbReference type="FunFam" id="1.10.630.10:FF:000036">
    <property type="entry name" value="CYtochrome P450 family"/>
    <property type="match status" value="1"/>
</dbReference>
<dbReference type="GO" id="GO:0005737">
    <property type="term" value="C:cytoplasm"/>
    <property type="evidence" value="ECO:0007669"/>
    <property type="project" value="TreeGrafter"/>
</dbReference>
<evidence type="ECO:0000256" key="6">
    <source>
        <dbReference type="ARBA" id="ARBA00023033"/>
    </source>
</evidence>
<dbReference type="PRINTS" id="PR00385">
    <property type="entry name" value="P450"/>
</dbReference>
<keyword evidence="3 7" id="KW-0479">Metal-binding</keyword>
<dbReference type="Pfam" id="PF00067">
    <property type="entry name" value="p450"/>
    <property type="match status" value="1"/>
</dbReference>
<name>A0AAD4R059_9BILA</name>
<dbReference type="InterPro" id="IPR001128">
    <property type="entry name" value="Cyt_P450"/>
</dbReference>
<dbReference type="GO" id="GO:0016712">
    <property type="term" value="F:oxidoreductase activity, acting on paired donors, with incorporation or reduction of molecular oxygen, reduced flavin or flavoprotein as one donor, and incorporation of one atom of oxygen"/>
    <property type="evidence" value="ECO:0007669"/>
    <property type="project" value="TreeGrafter"/>
</dbReference>
<dbReference type="EMBL" id="JAKKPZ010000128">
    <property type="protein sequence ID" value="KAI1701047.1"/>
    <property type="molecule type" value="Genomic_DNA"/>
</dbReference>
<keyword evidence="10" id="KW-1185">Reference proteome</keyword>
<evidence type="ECO:0000256" key="2">
    <source>
        <dbReference type="ARBA" id="ARBA00010617"/>
    </source>
</evidence>
<dbReference type="PANTHER" id="PTHR24300">
    <property type="entry name" value="CYTOCHROME P450 508A4-RELATED"/>
    <property type="match status" value="1"/>
</dbReference>
<organism evidence="9 10">
    <name type="scientific">Ditylenchus destructor</name>
    <dbReference type="NCBI Taxonomy" id="166010"/>
    <lineage>
        <taxon>Eukaryota</taxon>
        <taxon>Metazoa</taxon>
        <taxon>Ecdysozoa</taxon>
        <taxon>Nematoda</taxon>
        <taxon>Chromadorea</taxon>
        <taxon>Rhabditida</taxon>
        <taxon>Tylenchina</taxon>
        <taxon>Tylenchomorpha</taxon>
        <taxon>Sphaerularioidea</taxon>
        <taxon>Anguinidae</taxon>
        <taxon>Anguininae</taxon>
        <taxon>Ditylenchus</taxon>
    </lineage>
</organism>
<protein>
    <submittedName>
        <fullName evidence="9">Cytochrome p450 domain-containing protein</fullName>
    </submittedName>
</protein>
<keyword evidence="5 7" id="KW-0408">Iron</keyword>
<dbReference type="InterPro" id="IPR002401">
    <property type="entry name" value="Cyt_P450_E_grp-I"/>
</dbReference>
<dbReference type="AlphaFoldDB" id="A0AAD4R059"/>
<dbReference type="GO" id="GO:0006805">
    <property type="term" value="P:xenobiotic metabolic process"/>
    <property type="evidence" value="ECO:0007669"/>
    <property type="project" value="TreeGrafter"/>
</dbReference>
<evidence type="ECO:0000256" key="5">
    <source>
        <dbReference type="ARBA" id="ARBA00023004"/>
    </source>
</evidence>
<dbReference type="CDD" id="cd20617">
    <property type="entry name" value="CYP1_2-like"/>
    <property type="match status" value="1"/>
</dbReference>
<evidence type="ECO:0000313" key="9">
    <source>
        <dbReference type="EMBL" id="KAI1701047.1"/>
    </source>
</evidence>
<evidence type="ECO:0000256" key="3">
    <source>
        <dbReference type="ARBA" id="ARBA00022723"/>
    </source>
</evidence>
<dbReference type="PROSITE" id="PS00086">
    <property type="entry name" value="CYTOCHROME_P450"/>
    <property type="match status" value="1"/>
</dbReference>
<keyword evidence="7 8" id="KW-0349">Heme</keyword>
<evidence type="ECO:0000256" key="8">
    <source>
        <dbReference type="RuleBase" id="RU000461"/>
    </source>
</evidence>
<dbReference type="PANTHER" id="PTHR24300:SF375">
    <property type="entry name" value="CYTOCHROME P450 FAMILY"/>
    <property type="match status" value="1"/>
</dbReference>
<comment type="cofactor">
    <cofactor evidence="1 7">
        <name>heme</name>
        <dbReference type="ChEBI" id="CHEBI:30413"/>
    </cofactor>
</comment>
<keyword evidence="6 8" id="KW-0503">Monooxygenase</keyword>
<dbReference type="InterPro" id="IPR036396">
    <property type="entry name" value="Cyt_P450_sf"/>
</dbReference>
<dbReference type="GO" id="GO:0020037">
    <property type="term" value="F:heme binding"/>
    <property type="evidence" value="ECO:0007669"/>
    <property type="project" value="InterPro"/>
</dbReference>
<dbReference type="InterPro" id="IPR050182">
    <property type="entry name" value="Cytochrome_P450_fam2"/>
</dbReference>
<reference evidence="9" key="1">
    <citation type="submission" date="2022-01" db="EMBL/GenBank/DDBJ databases">
        <title>Genome Sequence Resource for Two Populations of Ditylenchus destructor, the Migratory Endoparasitic Phytonematode.</title>
        <authorList>
            <person name="Zhang H."/>
            <person name="Lin R."/>
            <person name="Xie B."/>
        </authorList>
    </citation>
    <scope>NUCLEOTIDE SEQUENCE</scope>
    <source>
        <strain evidence="9">BazhouSP</strain>
    </source>
</reference>
<dbReference type="GO" id="GO:0005506">
    <property type="term" value="F:iron ion binding"/>
    <property type="evidence" value="ECO:0007669"/>
    <property type="project" value="InterPro"/>
</dbReference>
<comment type="similarity">
    <text evidence="2 8">Belongs to the cytochrome P450 family.</text>
</comment>
<dbReference type="GO" id="GO:0006082">
    <property type="term" value="P:organic acid metabolic process"/>
    <property type="evidence" value="ECO:0007669"/>
    <property type="project" value="TreeGrafter"/>
</dbReference>
<evidence type="ECO:0000256" key="1">
    <source>
        <dbReference type="ARBA" id="ARBA00001971"/>
    </source>
</evidence>
<evidence type="ECO:0000313" key="10">
    <source>
        <dbReference type="Proteomes" id="UP001201812"/>
    </source>
</evidence>
<evidence type="ECO:0000256" key="4">
    <source>
        <dbReference type="ARBA" id="ARBA00023002"/>
    </source>
</evidence>
<comment type="caution">
    <text evidence="9">The sequence shown here is derived from an EMBL/GenBank/DDBJ whole genome shotgun (WGS) entry which is preliminary data.</text>
</comment>
<evidence type="ECO:0000256" key="7">
    <source>
        <dbReference type="PIRSR" id="PIRSR602401-1"/>
    </source>
</evidence>
<gene>
    <name evidence="9" type="ORF">DdX_16351</name>
</gene>
<keyword evidence="4 8" id="KW-0560">Oxidoreductase</keyword>
<dbReference type="PRINTS" id="PR00463">
    <property type="entry name" value="EP450I"/>
</dbReference>
<dbReference type="InterPro" id="IPR017972">
    <property type="entry name" value="Cyt_P450_CS"/>
</dbReference>
<feature type="binding site" description="axial binding residue" evidence="7">
    <location>
        <position position="444"/>
    </location>
    <ligand>
        <name>heme</name>
        <dbReference type="ChEBI" id="CHEBI:30413"/>
    </ligand>
    <ligandPart>
        <name>Fe</name>
        <dbReference type="ChEBI" id="CHEBI:18248"/>
    </ligandPart>
</feature>
<proteinExistence type="inferred from homology"/>
<accession>A0AAD4R059</accession>